<evidence type="ECO:0000313" key="2">
    <source>
        <dbReference type="EMBL" id="GFY56830.1"/>
    </source>
</evidence>
<comment type="caution">
    <text evidence="2">The sequence shown here is derived from an EMBL/GenBank/DDBJ whole genome shotgun (WGS) entry which is preliminary data.</text>
</comment>
<gene>
    <name evidence="2" type="primary">NCL1_34908</name>
    <name evidence="2" type="ORF">TNIN_9293</name>
</gene>
<feature type="signal peptide" evidence="1">
    <location>
        <begin position="1"/>
        <end position="23"/>
    </location>
</feature>
<dbReference type="EMBL" id="BMAV01011167">
    <property type="protein sequence ID" value="GFY56830.1"/>
    <property type="molecule type" value="Genomic_DNA"/>
</dbReference>
<dbReference type="Proteomes" id="UP000886998">
    <property type="component" value="Unassembled WGS sequence"/>
</dbReference>
<dbReference type="OrthoDB" id="6418357at2759"/>
<protein>
    <submittedName>
        <fullName evidence="2">Uncharacterized protein</fullName>
    </submittedName>
</protein>
<feature type="non-terminal residue" evidence="2">
    <location>
        <position position="207"/>
    </location>
</feature>
<evidence type="ECO:0000256" key="1">
    <source>
        <dbReference type="SAM" id="SignalP"/>
    </source>
</evidence>
<reference evidence="2" key="1">
    <citation type="submission" date="2020-08" db="EMBL/GenBank/DDBJ databases">
        <title>Multicomponent nature underlies the extraordinary mechanical properties of spider dragline silk.</title>
        <authorList>
            <person name="Kono N."/>
            <person name="Nakamura H."/>
            <person name="Mori M."/>
            <person name="Yoshida Y."/>
            <person name="Ohtoshi R."/>
            <person name="Malay A.D."/>
            <person name="Moran D.A.P."/>
            <person name="Tomita M."/>
            <person name="Numata K."/>
            <person name="Arakawa K."/>
        </authorList>
    </citation>
    <scope>NUCLEOTIDE SEQUENCE</scope>
</reference>
<keyword evidence="3" id="KW-1185">Reference proteome</keyword>
<evidence type="ECO:0000313" key="3">
    <source>
        <dbReference type="Proteomes" id="UP000886998"/>
    </source>
</evidence>
<feature type="chain" id="PRO_5036503218" evidence="1">
    <location>
        <begin position="24"/>
        <end position="207"/>
    </location>
</feature>
<organism evidence="2 3">
    <name type="scientific">Trichonephila inaurata madagascariensis</name>
    <dbReference type="NCBI Taxonomy" id="2747483"/>
    <lineage>
        <taxon>Eukaryota</taxon>
        <taxon>Metazoa</taxon>
        <taxon>Ecdysozoa</taxon>
        <taxon>Arthropoda</taxon>
        <taxon>Chelicerata</taxon>
        <taxon>Arachnida</taxon>
        <taxon>Araneae</taxon>
        <taxon>Araneomorphae</taxon>
        <taxon>Entelegynae</taxon>
        <taxon>Araneoidea</taxon>
        <taxon>Nephilidae</taxon>
        <taxon>Trichonephila</taxon>
        <taxon>Trichonephila inaurata</taxon>
    </lineage>
</organism>
<proteinExistence type="predicted"/>
<accession>A0A8X6XQI7</accession>
<dbReference type="AlphaFoldDB" id="A0A8X6XQI7"/>
<name>A0A8X6XQI7_9ARAC</name>
<sequence length="207" mass="23791">LSQKERNMLFISTFMLAFALSSAYIEDQIDADKYIDEVLSVCMGALSSAYIEDQIDADKYIDEVLSVRLPRYVENADLDIYEMPQFYFNVKDFYTENEAFAGSVAFYRGNLTGLSVVHRRFCQHSLRSTDSITLICNIVLPRVDVQYRGRYEVSTGSSSSYKDQVRQQDFFGDISVRNVEAQIEVKTSVDGDQPTVSNLLLLWQRRF</sequence>
<keyword evidence="1" id="KW-0732">Signal</keyword>